<organism evidence="1">
    <name type="scientific">Picea sitchensis</name>
    <name type="common">Sitka spruce</name>
    <name type="synonym">Pinus sitchensis</name>
    <dbReference type="NCBI Taxonomy" id="3332"/>
    <lineage>
        <taxon>Eukaryota</taxon>
        <taxon>Viridiplantae</taxon>
        <taxon>Streptophyta</taxon>
        <taxon>Embryophyta</taxon>
        <taxon>Tracheophyta</taxon>
        <taxon>Spermatophyta</taxon>
        <taxon>Pinopsida</taxon>
        <taxon>Pinidae</taxon>
        <taxon>Conifers I</taxon>
        <taxon>Pinales</taxon>
        <taxon>Pinaceae</taxon>
        <taxon>Picea</taxon>
    </lineage>
</organism>
<reference evidence="1" key="1">
    <citation type="submission" date="2019-03" db="EMBL/GenBank/DDBJ databases">
        <title>Largest Complete Mitochondrial Genome of a Gymnosperm, Sitka Spruce (Picea sitchensis), Indicates Complex Physical Structure.</title>
        <authorList>
            <person name="Jackman S.D."/>
            <person name="Coombe L."/>
            <person name="Warren R."/>
            <person name="Kirk H."/>
            <person name="Trinh E."/>
            <person name="McLeod T."/>
            <person name="Pleasance S."/>
            <person name="Pandoh P."/>
            <person name="Zhao Y."/>
            <person name="Coope R."/>
            <person name="Bousquet J."/>
            <person name="Bohlmann J.C."/>
            <person name="Jones S.J.M."/>
            <person name="Birol I."/>
        </authorList>
    </citation>
    <scope>NUCLEOTIDE SEQUENCE</scope>
    <source>
        <strain evidence="1">Q903</strain>
    </source>
</reference>
<proteinExistence type="predicted"/>
<dbReference type="AlphaFoldDB" id="A0A6B9XXM5"/>
<name>A0A6B9XXM5_PICSI</name>
<keyword evidence="1" id="KW-0496">Mitochondrion</keyword>
<geneLocation type="mitochondrion" evidence="1"/>
<gene>
    <name evidence="1" type="primary">orf04383</name>
    <name evidence="1" type="ORF">Q903MT_gene4360</name>
</gene>
<dbReference type="EMBL" id="MK697699">
    <property type="protein sequence ID" value="QHR90337.1"/>
    <property type="molecule type" value="Genomic_DNA"/>
</dbReference>
<sequence>MISKFQGLLVHLELKLYPLKVVELAQSDSQELERLSHLPLEYNYLPCLDPPRPSAFCHDP</sequence>
<protein>
    <submittedName>
        <fullName evidence="1">Uncharacterized protein</fullName>
    </submittedName>
</protein>
<evidence type="ECO:0000313" key="1">
    <source>
        <dbReference type="EMBL" id="QHR90337.1"/>
    </source>
</evidence>
<accession>A0A6B9XXM5</accession>